<evidence type="ECO:0000256" key="2">
    <source>
        <dbReference type="ARBA" id="ARBA00012224"/>
    </source>
</evidence>
<dbReference type="RefSeq" id="WP_204665218.1">
    <property type="nucleotide sequence ID" value="NZ_JAFBDT010000030.1"/>
</dbReference>
<dbReference type="InterPro" id="IPR015424">
    <property type="entry name" value="PyrdxlP-dep_Trfase"/>
</dbReference>
<evidence type="ECO:0000259" key="6">
    <source>
        <dbReference type="Pfam" id="PF00155"/>
    </source>
</evidence>
<evidence type="ECO:0000313" key="8">
    <source>
        <dbReference type="Proteomes" id="UP000767854"/>
    </source>
</evidence>
<keyword evidence="4 7" id="KW-0456">Lyase</keyword>
<sequence length="392" mass="45136">MSIFDKDLDRWHTRSEKWDGMLEKFGTSDLIPLWEADMDCKCSPQIIDHFRKRVEHGVFGYTIRDDAFFNAIINWQARRNNWQIEKEWIRNAPGTIPALSAAILAFTEPGDEIIIQEPVYYRFFNSIILNERKTLHNTMIFDGDQYLLDFEGLENMITERTKMIVICNPQNPVGKVFTKEELLRIGEICLKHNILIVSDELYSDILFDGRKHYPIASLSEALKMNTITMFGPGKGFNLPGLKASIVTIANPELMKIYDRTADAIELFMKNLFSIEGVIAAYEYSEEWLDEITVLLQEKRDYVVDYIRTNIPEINIVKPEGTYIAWLDMRFLNMSDAELEAFLVNEAKIGVKYGHTFGKGGSGFIRINFASSKTLLEEALERLADAVKKQLAK</sequence>
<dbReference type="Proteomes" id="UP000767854">
    <property type="component" value="Unassembled WGS sequence"/>
</dbReference>
<dbReference type="InterPro" id="IPR015422">
    <property type="entry name" value="PyrdxlP-dep_Trfase_small"/>
</dbReference>
<keyword evidence="3" id="KW-0663">Pyridoxal phosphate</keyword>
<dbReference type="InterPro" id="IPR051798">
    <property type="entry name" value="Class-II_PLP-Dep_Aminotrans"/>
</dbReference>
<protein>
    <recommendedName>
        <fullName evidence="2">cysteine-S-conjugate beta-lyase</fullName>
        <ecNumber evidence="2">4.4.1.13</ecNumber>
    </recommendedName>
</protein>
<name>A0ABS2MTQ5_9FIRM</name>
<gene>
    <name evidence="7" type="ORF">JOC49_002353</name>
</gene>
<dbReference type="CDD" id="cd00609">
    <property type="entry name" value="AAT_like"/>
    <property type="match status" value="1"/>
</dbReference>
<dbReference type="Gene3D" id="3.90.1150.10">
    <property type="entry name" value="Aspartate Aminotransferase, domain 1"/>
    <property type="match status" value="1"/>
</dbReference>
<accession>A0ABS2MTQ5</accession>
<organism evidence="7 8">
    <name type="scientific">Fusibacter tunisiensis</name>
    <dbReference type="NCBI Taxonomy" id="1008308"/>
    <lineage>
        <taxon>Bacteria</taxon>
        <taxon>Bacillati</taxon>
        <taxon>Bacillota</taxon>
        <taxon>Clostridia</taxon>
        <taxon>Eubacteriales</taxon>
        <taxon>Eubacteriales Family XII. Incertae Sedis</taxon>
        <taxon>Fusibacter</taxon>
    </lineage>
</organism>
<reference evidence="7 8" key="1">
    <citation type="submission" date="2021-01" db="EMBL/GenBank/DDBJ databases">
        <title>Genomic Encyclopedia of Type Strains, Phase IV (KMG-IV): sequencing the most valuable type-strain genomes for metagenomic binning, comparative biology and taxonomic classification.</title>
        <authorList>
            <person name="Goeker M."/>
        </authorList>
    </citation>
    <scope>NUCLEOTIDE SEQUENCE [LARGE SCALE GENOMIC DNA]</scope>
    <source>
        <strain evidence="7 8">DSM 24436</strain>
    </source>
</reference>
<dbReference type="PANTHER" id="PTHR43525">
    <property type="entry name" value="PROTEIN MALY"/>
    <property type="match status" value="1"/>
</dbReference>
<comment type="similarity">
    <text evidence="5">Belongs to the class-II pyridoxal-phosphate-dependent aminotransferase family. MalY/PatB cystathionine beta-lyase subfamily.</text>
</comment>
<evidence type="ECO:0000256" key="5">
    <source>
        <dbReference type="ARBA" id="ARBA00037974"/>
    </source>
</evidence>
<evidence type="ECO:0000256" key="4">
    <source>
        <dbReference type="ARBA" id="ARBA00023239"/>
    </source>
</evidence>
<dbReference type="GO" id="GO:0016829">
    <property type="term" value="F:lyase activity"/>
    <property type="evidence" value="ECO:0007669"/>
    <property type="project" value="UniProtKB-KW"/>
</dbReference>
<dbReference type="EC" id="4.4.1.13" evidence="2"/>
<comment type="cofactor">
    <cofactor evidence="1">
        <name>pyridoxal 5'-phosphate</name>
        <dbReference type="ChEBI" id="CHEBI:597326"/>
    </cofactor>
</comment>
<comment type="caution">
    <text evidence="7">The sequence shown here is derived from an EMBL/GenBank/DDBJ whole genome shotgun (WGS) entry which is preliminary data.</text>
</comment>
<dbReference type="InterPro" id="IPR015421">
    <property type="entry name" value="PyrdxlP-dep_Trfase_major"/>
</dbReference>
<feature type="domain" description="Aminotransferase class I/classII large" evidence="6">
    <location>
        <begin position="55"/>
        <end position="382"/>
    </location>
</feature>
<evidence type="ECO:0000256" key="1">
    <source>
        <dbReference type="ARBA" id="ARBA00001933"/>
    </source>
</evidence>
<dbReference type="InterPro" id="IPR027619">
    <property type="entry name" value="C-S_lyase_PatB-like"/>
</dbReference>
<evidence type="ECO:0000256" key="3">
    <source>
        <dbReference type="ARBA" id="ARBA00022898"/>
    </source>
</evidence>
<dbReference type="SUPFAM" id="SSF53383">
    <property type="entry name" value="PLP-dependent transferases"/>
    <property type="match status" value="1"/>
</dbReference>
<dbReference type="Gene3D" id="3.40.640.10">
    <property type="entry name" value="Type I PLP-dependent aspartate aminotransferase-like (Major domain)"/>
    <property type="match status" value="1"/>
</dbReference>
<dbReference type="InterPro" id="IPR004839">
    <property type="entry name" value="Aminotransferase_I/II_large"/>
</dbReference>
<dbReference type="NCBIfam" id="TIGR04350">
    <property type="entry name" value="C_S_lyase_PatB"/>
    <property type="match status" value="1"/>
</dbReference>
<proteinExistence type="inferred from homology"/>
<dbReference type="EMBL" id="JAFBDT010000030">
    <property type="protein sequence ID" value="MBM7562792.1"/>
    <property type="molecule type" value="Genomic_DNA"/>
</dbReference>
<dbReference type="PANTHER" id="PTHR43525:SF1">
    <property type="entry name" value="PROTEIN MALY"/>
    <property type="match status" value="1"/>
</dbReference>
<dbReference type="Pfam" id="PF00155">
    <property type="entry name" value="Aminotran_1_2"/>
    <property type="match status" value="1"/>
</dbReference>
<evidence type="ECO:0000313" key="7">
    <source>
        <dbReference type="EMBL" id="MBM7562792.1"/>
    </source>
</evidence>
<keyword evidence="8" id="KW-1185">Reference proteome</keyword>